<proteinExistence type="predicted"/>
<dbReference type="RefSeq" id="WP_155189704.1">
    <property type="nucleotide sequence ID" value="NZ_BAAAEA010000004.1"/>
</dbReference>
<protein>
    <submittedName>
        <fullName evidence="1">2-Methylisocitrate lyase, PEP mutase family</fullName>
    </submittedName>
</protein>
<organism evidence="1 2">
    <name type="scientific">Roseibium denhamense</name>
    <dbReference type="NCBI Taxonomy" id="76305"/>
    <lineage>
        <taxon>Bacteria</taxon>
        <taxon>Pseudomonadati</taxon>
        <taxon>Pseudomonadota</taxon>
        <taxon>Alphaproteobacteria</taxon>
        <taxon>Hyphomicrobiales</taxon>
        <taxon>Stappiaceae</taxon>
        <taxon>Roseibium</taxon>
    </lineage>
</organism>
<name>A0ABY1PCF1_9HYPH</name>
<dbReference type="InterPro" id="IPR040442">
    <property type="entry name" value="Pyrv_kinase-like_dom_sf"/>
</dbReference>
<dbReference type="InterPro" id="IPR039556">
    <property type="entry name" value="ICL/PEPM"/>
</dbReference>
<dbReference type="PANTHER" id="PTHR42905">
    <property type="entry name" value="PHOSPHOENOLPYRUVATE CARBOXYLASE"/>
    <property type="match status" value="1"/>
</dbReference>
<dbReference type="Pfam" id="PF13714">
    <property type="entry name" value="PEP_mutase"/>
    <property type="match status" value="1"/>
</dbReference>
<keyword evidence="2" id="KW-1185">Reference proteome</keyword>
<dbReference type="Proteomes" id="UP001157914">
    <property type="component" value="Unassembled WGS sequence"/>
</dbReference>
<dbReference type="CDD" id="cd00377">
    <property type="entry name" value="ICL_PEPM"/>
    <property type="match status" value="1"/>
</dbReference>
<evidence type="ECO:0000313" key="2">
    <source>
        <dbReference type="Proteomes" id="UP001157914"/>
    </source>
</evidence>
<accession>A0ABY1PCF1</accession>
<dbReference type="Gene3D" id="3.20.20.60">
    <property type="entry name" value="Phosphoenolpyruvate-binding domains"/>
    <property type="match status" value="1"/>
</dbReference>
<dbReference type="PANTHER" id="PTHR42905:SF16">
    <property type="entry name" value="CARBOXYPHOSPHONOENOLPYRUVATE PHOSPHONOMUTASE-LIKE PROTEIN (AFU_ORTHOLOGUE AFUA_5G07230)"/>
    <property type="match status" value="1"/>
</dbReference>
<dbReference type="InterPro" id="IPR015813">
    <property type="entry name" value="Pyrv/PenolPyrv_kinase-like_dom"/>
</dbReference>
<dbReference type="GO" id="GO:0016829">
    <property type="term" value="F:lyase activity"/>
    <property type="evidence" value="ECO:0007669"/>
    <property type="project" value="UniProtKB-KW"/>
</dbReference>
<keyword evidence="1" id="KW-0456">Lyase</keyword>
<gene>
    <name evidence="1" type="ORF">SAMN06265374_3385</name>
</gene>
<evidence type="ECO:0000313" key="1">
    <source>
        <dbReference type="EMBL" id="SMP31155.1"/>
    </source>
</evidence>
<dbReference type="EMBL" id="FXTT01000004">
    <property type="protein sequence ID" value="SMP31155.1"/>
    <property type="molecule type" value="Genomic_DNA"/>
</dbReference>
<dbReference type="SUPFAM" id="SSF51621">
    <property type="entry name" value="Phosphoenolpyruvate/pyruvate domain"/>
    <property type="match status" value="1"/>
</dbReference>
<reference evidence="1 2" key="1">
    <citation type="submission" date="2017-05" db="EMBL/GenBank/DDBJ databases">
        <authorList>
            <person name="Varghese N."/>
            <person name="Submissions S."/>
        </authorList>
    </citation>
    <scope>NUCLEOTIDE SEQUENCE [LARGE SCALE GENOMIC DNA]</scope>
    <source>
        <strain evidence="1 2">DSM 15949</strain>
    </source>
</reference>
<comment type="caution">
    <text evidence="1">The sequence shown here is derived from an EMBL/GenBank/DDBJ whole genome shotgun (WGS) entry which is preliminary data.</text>
</comment>
<sequence>MATAADRRITFKALHQRGRAFLMANPFDIGTARILSGLRFDALATSSAGLAWTKGVKDAEGLISRDDALAHAAEIIGATSLPVNGDLENGFGDSPEAVVETVRGAIEVGLAGCSIEDYSQDPQHPFYPLDAAVERIRAAADARDRLAPDFVLTARSEGSVKTPHELSETIRRLQAFAEAGADCVYAPELKDKAQIETVLSEIGTPLNILGGRPNFHLTRKELGDMGVARISIGGGLARVALNAFTAAAETLKDGGTFGCFDQPDGAEPPVDFEDFMKSKF</sequence>